<dbReference type="PANTHER" id="PTHR23284:SF0">
    <property type="entry name" value="PROLACTIN REGULATORY ELEMENT-BINDING PROTEIN"/>
    <property type="match status" value="1"/>
</dbReference>
<dbReference type="Proteomes" id="UP001324115">
    <property type="component" value="Unassembled WGS sequence"/>
</dbReference>
<dbReference type="EMBL" id="JAXUIC010000001">
    <property type="protein sequence ID" value="KAK4608714.1"/>
    <property type="molecule type" value="Genomic_DNA"/>
</dbReference>
<keyword evidence="5" id="KW-0677">Repeat</keyword>
<comment type="subcellular location">
    <subcellularLocation>
        <location evidence="1">Endoplasmic reticulum membrane</location>
        <topology evidence="1">Single-pass membrane protein</topology>
    </subcellularLocation>
</comment>
<dbReference type="InterPro" id="IPR045260">
    <property type="entry name" value="Sec12-like"/>
</dbReference>
<dbReference type="GO" id="GO:0006888">
    <property type="term" value="P:endoplasmic reticulum to Golgi vesicle-mediated transport"/>
    <property type="evidence" value="ECO:0007669"/>
    <property type="project" value="TreeGrafter"/>
</dbReference>
<dbReference type="SMART" id="SM00320">
    <property type="entry name" value="WD40"/>
    <property type="match status" value="4"/>
</dbReference>
<dbReference type="PANTHER" id="PTHR23284">
    <property type="entry name" value="PROLACTIN REGULATORY ELEMENT BINDING PROTEIN"/>
    <property type="match status" value="1"/>
</dbReference>
<organism evidence="12 13">
    <name type="scientific">Quercus rubra</name>
    <name type="common">Northern red oak</name>
    <name type="synonym">Quercus borealis</name>
    <dbReference type="NCBI Taxonomy" id="3512"/>
    <lineage>
        <taxon>Eukaryota</taxon>
        <taxon>Viridiplantae</taxon>
        <taxon>Streptophyta</taxon>
        <taxon>Embryophyta</taxon>
        <taxon>Tracheophyta</taxon>
        <taxon>Spermatophyta</taxon>
        <taxon>Magnoliopsida</taxon>
        <taxon>eudicotyledons</taxon>
        <taxon>Gunneridae</taxon>
        <taxon>Pentapetalae</taxon>
        <taxon>rosids</taxon>
        <taxon>fabids</taxon>
        <taxon>Fagales</taxon>
        <taxon>Fagaceae</taxon>
        <taxon>Quercus</taxon>
    </lineage>
</organism>
<evidence type="ECO:0000256" key="4">
    <source>
        <dbReference type="ARBA" id="ARBA00022692"/>
    </source>
</evidence>
<keyword evidence="6" id="KW-0256">Endoplasmic reticulum</keyword>
<name>A0AAN7GNA1_QUERU</name>
<keyword evidence="3 11" id="KW-0853">WD repeat</keyword>
<feature type="repeat" description="WD" evidence="11">
    <location>
        <begin position="193"/>
        <end position="234"/>
    </location>
</feature>
<evidence type="ECO:0000256" key="7">
    <source>
        <dbReference type="ARBA" id="ARBA00022892"/>
    </source>
</evidence>
<keyword evidence="8" id="KW-0653">Protein transport</keyword>
<dbReference type="InterPro" id="IPR001680">
    <property type="entry name" value="WD40_rpt"/>
</dbReference>
<dbReference type="FunFam" id="2.130.10.10:FF:000612">
    <property type="entry name" value="SEC12-like protein 2"/>
    <property type="match status" value="1"/>
</dbReference>
<keyword evidence="7" id="KW-0931">ER-Golgi transport</keyword>
<keyword evidence="13" id="KW-1185">Reference proteome</keyword>
<reference evidence="12 13" key="1">
    <citation type="journal article" date="2023" name="G3 (Bethesda)">
        <title>A haplotype-resolved chromosome-scale genome for Quercus rubra L. provides insights into the genetics of adaptive traits for red oak species.</title>
        <authorList>
            <person name="Kapoor B."/>
            <person name="Jenkins J."/>
            <person name="Schmutz J."/>
            <person name="Zhebentyayeva T."/>
            <person name="Kuelheim C."/>
            <person name="Coggeshall M."/>
            <person name="Heim C."/>
            <person name="Lasky J.R."/>
            <person name="Leites L."/>
            <person name="Islam-Faridi N."/>
            <person name="Romero-Severson J."/>
            <person name="DeLeo V.L."/>
            <person name="Lucas S.M."/>
            <person name="Lazic D."/>
            <person name="Gailing O."/>
            <person name="Carlson J."/>
            <person name="Staton M."/>
        </authorList>
    </citation>
    <scope>NUCLEOTIDE SEQUENCE [LARGE SCALE GENOMIC DNA]</scope>
    <source>
        <strain evidence="12">Pseudo-F2</strain>
    </source>
</reference>
<evidence type="ECO:0000256" key="2">
    <source>
        <dbReference type="ARBA" id="ARBA00022448"/>
    </source>
</evidence>
<dbReference type="GO" id="GO:0005085">
    <property type="term" value="F:guanyl-nucleotide exchange factor activity"/>
    <property type="evidence" value="ECO:0007669"/>
    <property type="project" value="InterPro"/>
</dbReference>
<proteinExistence type="predicted"/>
<accession>A0AAN7GNA1</accession>
<comment type="caution">
    <text evidence="12">The sequence shown here is derived from an EMBL/GenBank/DDBJ whole genome shotgun (WGS) entry which is preliminary data.</text>
</comment>
<dbReference type="AlphaFoldDB" id="A0AAN7GNA1"/>
<gene>
    <name evidence="12" type="ORF">RGQ29_002203</name>
</gene>
<dbReference type="Gene3D" id="2.130.10.10">
    <property type="entry name" value="YVTN repeat-like/Quinoprotein amine dehydrogenase"/>
    <property type="match status" value="1"/>
</dbReference>
<dbReference type="SUPFAM" id="SSF50978">
    <property type="entry name" value="WD40 repeat-like"/>
    <property type="match status" value="1"/>
</dbReference>
<keyword evidence="4" id="KW-0812">Transmembrane</keyword>
<keyword evidence="2" id="KW-0813">Transport</keyword>
<dbReference type="PROSITE" id="PS50294">
    <property type="entry name" value="WD_REPEATS_REGION"/>
    <property type="match status" value="1"/>
</dbReference>
<dbReference type="PROSITE" id="PS50082">
    <property type="entry name" value="WD_REPEATS_2"/>
    <property type="match status" value="1"/>
</dbReference>
<evidence type="ECO:0000313" key="13">
    <source>
        <dbReference type="Proteomes" id="UP001324115"/>
    </source>
</evidence>
<keyword evidence="9" id="KW-1133">Transmembrane helix</keyword>
<protein>
    <recommendedName>
        <fullName evidence="14">Anaphase-promoting complex subunit 4 WD40 domain-containing protein</fullName>
    </recommendedName>
</protein>
<sequence length="363" mass="39665">MPRKKIRIVPLTRNFQKYGLPLYSADWVWYKLPDPDPDPDPSTSDEVSSAKSKSAQKSYIVLAGGGGEGRSGIPNAVLLVEFDFTAKSLSNLPVSKFVTASDLPYRMAVHPRGDGVVCSFPKSCRLYVIDEEKSEEIKKLVLNLSDKVLTRLEDVGQQLALKFNNEGSALAGGGEDGNLRVIEWPSMEVILDKAGAHKSVKDVDFSPDGKYLVSLGNSGPAKVWDVTSKIAIASLSKENDEIFCFCRFSESNDTNQVLYIAAVTGKGGSIVTWNTKTWKRMGSKTVVRDTISAFSVSPDGKLLACGTTQGDIFILSSSSKQVQTIVRKAHLGFVTALSFAHDSSIYTLNAGLWHLYPWTQVQE</sequence>
<evidence type="ECO:0000256" key="6">
    <source>
        <dbReference type="ARBA" id="ARBA00022824"/>
    </source>
</evidence>
<evidence type="ECO:0000256" key="5">
    <source>
        <dbReference type="ARBA" id="ARBA00022737"/>
    </source>
</evidence>
<evidence type="ECO:0000256" key="9">
    <source>
        <dbReference type="ARBA" id="ARBA00022989"/>
    </source>
</evidence>
<dbReference type="InterPro" id="IPR015943">
    <property type="entry name" value="WD40/YVTN_repeat-like_dom_sf"/>
</dbReference>
<evidence type="ECO:0008006" key="14">
    <source>
        <dbReference type="Google" id="ProtNLM"/>
    </source>
</evidence>
<keyword evidence="10" id="KW-0472">Membrane</keyword>
<dbReference type="GO" id="GO:0015031">
    <property type="term" value="P:protein transport"/>
    <property type="evidence" value="ECO:0007669"/>
    <property type="project" value="UniProtKB-KW"/>
</dbReference>
<dbReference type="Pfam" id="PF00400">
    <property type="entry name" value="WD40"/>
    <property type="match status" value="1"/>
</dbReference>
<evidence type="ECO:0000256" key="3">
    <source>
        <dbReference type="ARBA" id="ARBA00022574"/>
    </source>
</evidence>
<evidence type="ECO:0000256" key="11">
    <source>
        <dbReference type="PROSITE-ProRule" id="PRU00221"/>
    </source>
</evidence>
<evidence type="ECO:0000256" key="8">
    <source>
        <dbReference type="ARBA" id="ARBA00022927"/>
    </source>
</evidence>
<dbReference type="GO" id="GO:0005789">
    <property type="term" value="C:endoplasmic reticulum membrane"/>
    <property type="evidence" value="ECO:0007669"/>
    <property type="project" value="UniProtKB-SubCell"/>
</dbReference>
<dbReference type="InterPro" id="IPR036322">
    <property type="entry name" value="WD40_repeat_dom_sf"/>
</dbReference>
<dbReference type="GO" id="GO:0003400">
    <property type="term" value="P:regulation of COPII vesicle coating"/>
    <property type="evidence" value="ECO:0007669"/>
    <property type="project" value="TreeGrafter"/>
</dbReference>
<evidence type="ECO:0000256" key="10">
    <source>
        <dbReference type="ARBA" id="ARBA00023136"/>
    </source>
</evidence>
<evidence type="ECO:0000313" key="12">
    <source>
        <dbReference type="EMBL" id="KAK4608714.1"/>
    </source>
</evidence>
<evidence type="ECO:0000256" key="1">
    <source>
        <dbReference type="ARBA" id="ARBA00004389"/>
    </source>
</evidence>